<dbReference type="OrthoDB" id="8481584at2"/>
<dbReference type="NCBIfam" id="TIGR02532">
    <property type="entry name" value="IV_pilin_GFxxxE"/>
    <property type="match status" value="1"/>
</dbReference>
<dbReference type="Pfam" id="PF12019">
    <property type="entry name" value="GspH"/>
    <property type="match status" value="1"/>
</dbReference>
<dbReference type="AlphaFoldDB" id="A0A2P5TPC9"/>
<gene>
    <name evidence="12" type="ORF">UN63_04390</name>
</gene>
<evidence type="ECO:0000259" key="11">
    <source>
        <dbReference type="Pfam" id="PF12019"/>
    </source>
</evidence>
<keyword evidence="8" id="KW-0472">Membrane</keyword>
<dbReference type="Proteomes" id="UP000242231">
    <property type="component" value="Unassembled WGS sequence"/>
</dbReference>
<dbReference type="Pfam" id="PF07963">
    <property type="entry name" value="N_methyl"/>
    <property type="match status" value="1"/>
</dbReference>
<evidence type="ECO:0000256" key="9">
    <source>
        <dbReference type="ARBA" id="ARBA00025772"/>
    </source>
</evidence>
<evidence type="ECO:0000256" key="1">
    <source>
        <dbReference type="ARBA" id="ARBA00004377"/>
    </source>
</evidence>
<evidence type="ECO:0000256" key="2">
    <source>
        <dbReference type="ARBA" id="ARBA00021549"/>
    </source>
</evidence>
<reference evidence="13" key="1">
    <citation type="submission" date="2016-11" db="EMBL/GenBank/DDBJ databases">
        <authorList>
            <person name="Sisinthy S."/>
            <person name="Ara S."/>
            <person name="Gundlapally S.R."/>
        </authorList>
    </citation>
    <scope>NUCLEOTIDE SEQUENCE [LARGE SCALE GENOMIC DNA]</scope>
    <source>
        <strain evidence="13">V1-41</strain>
    </source>
</reference>
<keyword evidence="7" id="KW-1133">Transmembrane helix</keyword>
<dbReference type="PROSITE" id="PS00409">
    <property type="entry name" value="PROKAR_NTER_METHYL"/>
    <property type="match status" value="1"/>
</dbReference>
<evidence type="ECO:0000256" key="7">
    <source>
        <dbReference type="ARBA" id="ARBA00022989"/>
    </source>
</evidence>
<dbReference type="InterPro" id="IPR045584">
    <property type="entry name" value="Pilin-like"/>
</dbReference>
<proteinExistence type="inferred from homology"/>
<dbReference type="EMBL" id="MPZM01000006">
    <property type="protein sequence ID" value="PPL17533.1"/>
    <property type="molecule type" value="Genomic_DNA"/>
</dbReference>
<evidence type="ECO:0000313" key="12">
    <source>
        <dbReference type="EMBL" id="PPL17533.1"/>
    </source>
</evidence>
<keyword evidence="4" id="KW-0488">Methylation</keyword>
<dbReference type="Gene3D" id="3.30.700.10">
    <property type="entry name" value="Glycoprotein, Type 4 Pilin"/>
    <property type="match status" value="1"/>
</dbReference>
<sequence length="152" mass="16669">MRIRTWSAGSNRSQTGFTLLELLVVLTLAALLLAVVTPRFAALLPGAELKSYSRQTAALLRLARSQAIASGEEVILELDSDARSSRITGQKKPSFWPEQIAVSFDGTANARETDLVFYPDGSANGGTLQIAGRERRYQIEVHWLTGRISLHD</sequence>
<evidence type="ECO:0000256" key="8">
    <source>
        <dbReference type="ARBA" id="ARBA00023136"/>
    </source>
</evidence>
<evidence type="ECO:0000256" key="4">
    <source>
        <dbReference type="ARBA" id="ARBA00022481"/>
    </source>
</evidence>
<evidence type="ECO:0000256" key="10">
    <source>
        <dbReference type="ARBA" id="ARBA00030775"/>
    </source>
</evidence>
<protein>
    <recommendedName>
        <fullName evidence="2">Type II secretion system protein H</fullName>
    </recommendedName>
    <alternativeName>
        <fullName evidence="10">General secretion pathway protein H</fullName>
    </alternativeName>
</protein>
<feature type="domain" description="General secretion pathway GspH" evidence="11">
    <location>
        <begin position="54"/>
        <end position="144"/>
    </location>
</feature>
<evidence type="ECO:0000256" key="5">
    <source>
        <dbReference type="ARBA" id="ARBA00022519"/>
    </source>
</evidence>
<keyword evidence="6" id="KW-0812">Transmembrane</keyword>
<dbReference type="RefSeq" id="WP_104485566.1">
    <property type="nucleotide sequence ID" value="NZ_BMYB01000009.1"/>
</dbReference>
<dbReference type="GO" id="GO:0015628">
    <property type="term" value="P:protein secretion by the type II secretion system"/>
    <property type="evidence" value="ECO:0007669"/>
    <property type="project" value="InterPro"/>
</dbReference>
<organism evidence="12 13">
    <name type="scientific">Oceanisphaera arctica</name>
    <dbReference type="NCBI Taxonomy" id="641510"/>
    <lineage>
        <taxon>Bacteria</taxon>
        <taxon>Pseudomonadati</taxon>
        <taxon>Pseudomonadota</taxon>
        <taxon>Gammaproteobacteria</taxon>
        <taxon>Aeromonadales</taxon>
        <taxon>Aeromonadaceae</taxon>
        <taxon>Oceanisphaera</taxon>
    </lineage>
</organism>
<evidence type="ECO:0000256" key="6">
    <source>
        <dbReference type="ARBA" id="ARBA00022692"/>
    </source>
</evidence>
<evidence type="ECO:0000313" key="13">
    <source>
        <dbReference type="Proteomes" id="UP000242231"/>
    </source>
</evidence>
<name>A0A2P5TPC9_9GAMM</name>
<comment type="caution">
    <text evidence="12">The sequence shown here is derived from an EMBL/GenBank/DDBJ whole genome shotgun (WGS) entry which is preliminary data.</text>
</comment>
<dbReference type="InterPro" id="IPR012902">
    <property type="entry name" value="N_methyl_site"/>
</dbReference>
<keyword evidence="13" id="KW-1185">Reference proteome</keyword>
<dbReference type="SUPFAM" id="SSF54523">
    <property type="entry name" value="Pili subunits"/>
    <property type="match status" value="1"/>
</dbReference>
<accession>A0A2P5TPC9</accession>
<dbReference type="InterPro" id="IPR022346">
    <property type="entry name" value="T2SS_GspH"/>
</dbReference>
<dbReference type="GO" id="GO:0015627">
    <property type="term" value="C:type II protein secretion system complex"/>
    <property type="evidence" value="ECO:0007669"/>
    <property type="project" value="InterPro"/>
</dbReference>
<dbReference type="GO" id="GO:0005886">
    <property type="term" value="C:plasma membrane"/>
    <property type="evidence" value="ECO:0007669"/>
    <property type="project" value="UniProtKB-SubCell"/>
</dbReference>
<comment type="subcellular location">
    <subcellularLocation>
        <location evidence="1">Cell inner membrane</location>
        <topology evidence="1">Single-pass membrane protein</topology>
    </subcellularLocation>
</comment>
<keyword evidence="3" id="KW-1003">Cell membrane</keyword>
<comment type="similarity">
    <text evidence="9">Belongs to the GSP H family.</text>
</comment>
<evidence type="ECO:0000256" key="3">
    <source>
        <dbReference type="ARBA" id="ARBA00022475"/>
    </source>
</evidence>
<keyword evidence="5" id="KW-0997">Cell inner membrane</keyword>